<keyword evidence="10 19" id="KW-0378">Hydrolase</keyword>
<comment type="pathway">
    <text evidence="4 19">Cofactor biosynthesis; riboflavin biosynthesis; 5-amino-6-(D-ribitylamino)uracil from GTP: step 1/4.</text>
</comment>
<feature type="binding site" evidence="19">
    <location>
        <position position="29"/>
    </location>
    <ligand>
        <name>Mg(2+)</name>
        <dbReference type="ChEBI" id="CHEBI:18420"/>
        <label>2</label>
    </ligand>
</feature>
<evidence type="ECO:0000256" key="6">
    <source>
        <dbReference type="ARBA" id="ARBA00005520"/>
    </source>
</evidence>
<dbReference type="HAMAP" id="MF_00179">
    <property type="entry name" value="RibA"/>
    <property type="match status" value="1"/>
</dbReference>
<dbReference type="HAMAP" id="MF_01283">
    <property type="entry name" value="RibBA"/>
    <property type="match status" value="1"/>
</dbReference>
<evidence type="ECO:0000256" key="12">
    <source>
        <dbReference type="ARBA" id="ARBA00022842"/>
    </source>
</evidence>
<feature type="binding site" evidence="19">
    <location>
        <position position="258"/>
    </location>
    <ligand>
        <name>Zn(2+)</name>
        <dbReference type="ChEBI" id="CHEBI:29105"/>
        <note>catalytic</note>
    </ligand>
</feature>
<feature type="site" description="Essential for DHBP synthase activity" evidence="19">
    <location>
        <position position="165"/>
    </location>
</feature>
<evidence type="ECO:0000256" key="19">
    <source>
        <dbReference type="HAMAP-Rule" id="MF_01283"/>
    </source>
</evidence>
<evidence type="ECO:0000256" key="17">
    <source>
        <dbReference type="ARBA" id="ARBA00043932"/>
    </source>
</evidence>
<dbReference type="InterPro" id="IPR017945">
    <property type="entry name" value="DHBP_synth_RibB-like_a/b_dom"/>
</dbReference>
<feature type="binding site" evidence="19">
    <location>
        <position position="354"/>
    </location>
    <ligand>
        <name>GTP</name>
        <dbReference type="ChEBI" id="CHEBI:37565"/>
    </ligand>
</feature>
<dbReference type="NCBIfam" id="TIGR00505">
    <property type="entry name" value="ribA"/>
    <property type="match status" value="1"/>
</dbReference>
<dbReference type="HAMAP" id="MF_00180">
    <property type="entry name" value="RibB"/>
    <property type="match status" value="1"/>
</dbReference>
<feature type="region of interest" description="GTP cyclohydrolase II" evidence="19">
    <location>
        <begin position="203"/>
        <end position="410"/>
    </location>
</feature>
<dbReference type="GO" id="GO:0008686">
    <property type="term" value="F:3,4-dihydroxy-2-butanone-4-phosphate synthase activity"/>
    <property type="evidence" value="ECO:0007669"/>
    <property type="project" value="UniProtKB-UniRule"/>
</dbReference>
<dbReference type="GO" id="GO:0030145">
    <property type="term" value="F:manganese ion binding"/>
    <property type="evidence" value="ECO:0007669"/>
    <property type="project" value="UniProtKB-UniRule"/>
</dbReference>
<feature type="binding site" evidence="19">
    <location>
        <position position="33"/>
    </location>
    <ligand>
        <name>D-ribulose 5-phosphate</name>
        <dbReference type="ChEBI" id="CHEBI:58121"/>
    </ligand>
</feature>
<dbReference type="GO" id="GO:0008270">
    <property type="term" value="F:zinc ion binding"/>
    <property type="evidence" value="ECO:0007669"/>
    <property type="project" value="UniProtKB-UniRule"/>
</dbReference>
<comment type="function">
    <text evidence="3 19">Catalyzes the conversion of D-ribulose 5-phosphate to formate and 3,4-dihydroxy-2-butanone 4-phosphate.</text>
</comment>
<feature type="binding site" evidence="19">
    <location>
        <position position="271"/>
    </location>
    <ligand>
        <name>Zn(2+)</name>
        <dbReference type="ChEBI" id="CHEBI:29105"/>
        <note>catalytic</note>
    </ligand>
</feature>
<feature type="binding site" evidence="19">
    <location>
        <position position="319"/>
    </location>
    <ligand>
        <name>GTP</name>
        <dbReference type="ChEBI" id="CHEBI:37565"/>
    </ligand>
</feature>
<feature type="site" description="Essential for DHBP synthase activity" evidence="19">
    <location>
        <position position="127"/>
    </location>
</feature>
<dbReference type="Proteomes" id="UP000619260">
    <property type="component" value="Unassembled WGS sequence"/>
</dbReference>
<dbReference type="FunFam" id="3.90.870.10:FF:000001">
    <property type="entry name" value="Riboflavin biosynthesis protein RibBA"/>
    <property type="match status" value="1"/>
</dbReference>
<keyword evidence="14 19" id="KW-0464">Manganese</keyword>
<feature type="binding site" evidence="19">
    <location>
        <position position="269"/>
    </location>
    <ligand>
        <name>Zn(2+)</name>
        <dbReference type="ChEBI" id="CHEBI:29105"/>
        <note>catalytic</note>
    </ligand>
</feature>
<comment type="cofactor">
    <cofactor evidence="19">
        <name>Zn(2+)</name>
        <dbReference type="ChEBI" id="CHEBI:29105"/>
    </cofactor>
    <text evidence="19">Binds 1 zinc ion per subunit.</text>
</comment>
<keyword evidence="13 19" id="KW-0342">GTP-binding</keyword>
<evidence type="ECO:0000256" key="10">
    <source>
        <dbReference type="ARBA" id="ARBA00022801"/>
    </source>
</evidence>
<evidence type="ECO:0000256" key="5">
    <source>
        <dbReference type="ARBA" id="ARBA00004904"/>
    </source>
</evidence>
<dbReference type="InterPro" id="IPR036144">
    <property type="entry name" value="RibA-like_sf"/>
</dbReference>
<evidence type="ECO:0000256" key="2">
    <source>
        <dbReference type="ARBA" id="ARBA00001936"/>
    </source>
</evidence>
<feature type="binding site" evidence="19">
    <location>
        <begin position="141"/>
        <end position="145"/>
    </location>
    <ligand>
        <name>D-ribulose 5-phosphate</name>
        <dbReference type="ChEBI" id="CHEBI:58121"/>
    </ligand>
</feature>
<dbReference type="CDD" id="cd00641">
    <property type="entry name" value="GTP_cyclohydro2"/>
    <property type="match status" value="1"/>
</dbReference>
<keyword evidence="9 19" id="KW-0547">Nucleotide-binding</keyword>
<feature type="binding site" evidence="19">
    <location>
        <begin position="28"/>
        <end position="29"/>
    </location>
    <ligand>
        <name>D-ribulose 5-phosphate</name>
        <dbReference type="ChEBI" id="CHEBI:58121"/>
    </ligand>
</feature>
<feature type="binding site" evidence="19">
    <location>
        <position position="274"/>
    </location>
    <ligand>
        <name>GTP</name>
        <dbReference type="ChEBI" id="CHEBI:37565"/>
    </ligand>
</feature>
<evidence type="ECO:0000259" key="20">
    <source>
        <dbReference type="Pfam" id="PF00925"/>
    </source>
</evidence>
<evidence type="ECO:0000313" key="21">
    <source>
        <dbReference type="EMBL" id="GIJ51555.1"/>
    </source>
</evidence>
<keyword evidence="7 19" id="KW-0686">Riboflavin biosynthesis</keyword>
<dbReference type="GO" id="GO:0000287">
    <property type="term" value="F:magnesium ion binding"/>
    <property type="evidence" value="ECO:0007669"/>
    <property type="project" value="UniProtKB-UniRule"/>
</dbReference>
<dbReference type="Pfam" id="PF00926">
    <property type="entry name" value="DHBP_synthase"/>
    <property type="match status" value="1"/>
</dbReference>
<dbReference type="InterPro" id="IPR000422">
    <property type="entry name" value="DHBP_synthase_RibB"/>
</dbReference>
<feature type="binding site" evidence="19">
    <location>
        <position position="165"/>
    </location>
    <ligand>
        <name>D-ribulose 5-phosphate</name>
        <dbReference type="ChEBI" id="CHEBI:58121"/>
    </ligand>
</feature>
<comment type="cofactor">
    <cofactor evidence="2">
        <name>Mn(2+)</name>
        <dbReference type="ChEBI" id="CHEBI:29035"/>
    </cofactor>
</comment>
<dbReference type="RefSeq" id="WP_203904954.1">
    <property type="nucleotide sequence ID" value="NZ_BOPF01000050.1"/>
</dbReference>
<dbReference type="NCBIfam" id="TIGR00506">
    <property type="entry name" value="ribB"/>
    <property type="match status" value="1"/>
</dbReference>
<comment type="catalytic activity">
    <reaction evidence="18 19">
        <text>GTP + 4 H2O = 2,5-diamino-6-hydroxy-4-(5-phosphoribosylamino)-pyrimidine + formate + 2 phosphate + 3 H(+)</text>
        <dbReference type="Rhea" id="RHEA:23704"/>
        <dbReference type="ChEBI" id="CHEBI:15377"/>
        <dbReference type="ChEBI" id="CHEBI:15378"/>
        <dbReference type="ChEBI" id="CHEBI:15740"/>
        <dbReference type="ChEBI" id="CHEBI:37565"/>
        <dbReference type="ChEBI" id="CHEBI:43474"/>
        <dbReference type="ChEBI" id="CHEBI:58614"/>
        <dbReference type="EC" id="3.5.4.25"/>
    </reaction>
</comment>
<keyword evidence="22" id="KW-1185">Reference proteome</keyword>
<name>A0A8J3YXE8_9ACTN</name>
<feature type="binding site" evidence="19">
    <location>
        <begin position="253"/>
        <end position="257"/>
    </location>
    <ligand>
        <name>GTP</name>
        <dbReference type="ChEBI" id="CHEBI:37565"/>
    </ligand>
</feature>
<evidence type="ECO:0000256" key="11">
    <source>
        <dbReference type="ARBA" id="ARBA00022833"/>
    </source>
</evidence>
<sequence>MTDFDEIEKAVADIAAGRAVIVVDDADRENEGDLIFAAEHATPELLAFMVRHTSGFVCVPMPESVADRLDLPPMYHTNQDKRGTAYTVTVDARSGVSTGISATDRAHTIRLLADPAAGAADFSRPGHVVPLRARCGGVLRRPGHTEAAVDLATLAGLRPVGVLCELVRDDGEMMRVPDMLAFARENGLAMVSIADLIAYRRRTEKQVERAAEARIPTDYGVFTAVGYRTAHEGADNVALVYGDLGDGEDVLVRVHSECLTGDVFGSLRCDCGPQLQAALKRVAAEGRGVVLYVRGHEGRGIGLLHKLQAYQLQDEGRDTVDANLDLGLPADARDYGTGAQILADLGIRTMRLLTNNPAKRAGLEGYGLRVTGREAMPVRAHPENVRYLRTKRDRMGHLLDELDQIAEGLA</sequence>
<evidence type="ECO:0000256" key="7">
    <source>
        <dbReference type="ARBA" id="ARBA00022619"/>
    </source>
</evidence>
<dbReference type="InterPro" id="IPR016299">
    <property type="entry name" value="Riboflavin_synth_RibBA"/>
</dbReference>
<evidence type="ECO:0000256" key="4">
    <source>
        <dbReference type="ARBA" id="ARBA00004853"/>
    </source>
</evidence>
<dbReference type="PANTHER" id="PTHR21327:SF18">
    <property type="entry name" value="3,4-DIHYDROXY-2-BUTANONE 4-PHOSPHATE SYNTHASE"/>
    <property type="match status" value="1"/>
</dbReference>
<dbReference type="Gene3D" id="3.40.50.10990">
    <property type="entry name" value="GTP cyclohydrolase II"/>
    <property type="match status" value="1"/>
</dbReference>
<dbReference type="NCBIfam" id="NF006803">
    <property type="entry name" value="PRK09311.1"/>
    <property type="match status" value="1"/>
</dbReference>
<comment type="pathway">
    <text evidence="5 19">Cofactor biosynthesis; riboflavin biosynthesis; 2-hydroxy-3-oxobutyl phosphate from D-ribulose 5-phosphate: step 1/1.</text>
</comment>
<feature type="binding site" evidence="19">
    <location>
        <position position="359"/>
    </location>
    <ligand>
        <name>GTP</name>
        <dbReference type="ChEBI" id="CHEBI:37565"/>
    </ligand>
</feature>
<dbReference type="SUPFAM" id="SSF55821">
    <property type="entry name" value="YrdC/RibB"/>
    <property type="match status" value="1"/>
</dbReference>
<evidence type="ECO:0000313" key="22">
    <source>
        <dbReference type="Proteomes" id="UP000619260"/>
    </source>
</evidence>
<gene>
    <name evidence="21" type="primary">ribA_2</name>
    <name evidence="19" type="synonym">ribBA</name>
    <name evidence="21" type="ORF">Val02_84410</name>
</gene>
<evidence type="ECO:0000256" key="14">
    <source>
        <dbReference type="ARBA" id="ARBA00023211"/>
    </source>
</evidence>
<keyword evidence="12 19" id="KW-0460">Magnesium</keyword>
<comment type="function">
    <text evidence="17 19">Catalyzes the conversion of GTP to 2,5-diamino-6-ribosylamino-4(3H)-pyrimidinone 5'-phosphate (DARP), formate and pyrophosphate.</text>
</comment>
<dbReference type="PANTHER" id="PTHR21327">
    <property type="entry name" value="GTP CYCLOHYDROLASE II-RELATED"/>
    <property type="match status" value="1"/>
</dbReference>
<dbReference type="GO" id="GO:0005525">
    <property type="term" value="F:GTP binding"/>
    <property type="evidence" value="ECO:0007669"/>
    <property type="project" value="UniProtKB-KW"/>
</dbReference>
<feature type="binding site" evidence="19">
    <location>
        <begin position="297"/>
        <end position="299"/>
    </location>
    <ligand>
        <name>GTP</name>
        <dbReference type="ChEBI" id="CHEBI:37565"/>
    </ligand>
</feature>
<feature type="binding site" evidence="19">
    <location>
        <position position="144"/>
    </location>
    <ligand>
        <name>Mg(2+)</name>
        <dbReference type="ChEBI" id="CHEBI:18420"/>
        <label>2</label>
    </ligand>
</feature>
<dbReference type="EMBL" id="BOPF01000050">
    <property type="protein sequence ID" value="GIJ51555.1"/>
    <property type="molecule type" value="Genomic_DNA"/>
</dbReference>
<evidence type="ECO:0000256" key="1">
    <source>
        <dbReference type="ARBA" id="ARBA00000141"/>
    </source>
</evidence>
<evidence type="ECO:0000256" key="16">
    <source>
        <dbReference type="ARBA" id="ARBA00023268"/>
    </source>
</evidence>
<dbReference type="GO" id="GO:0005829">
    <property type="term" value="C:cytosol"/>
    <property type="evidence" value="ECO:0007669"/>
    <property type="project" value="TreeGrafter"/>
</dbReference>
<dbReference type="AlphaFoldDB" id="A0A8J3YXE8"/>
<comment type="catalytic activity">
    <reaction evidence="1 19">
        <text>D-ribulose 5-phosphate = (2S)-2-hydroxy-3-oxobutyl phosphate + formate + H(+)</text>
        <dbReference type="Rhea" id="RHEA:18457"/>
        <dbReference type="ChEBI" id="CHEBI:15378"/>
        <dbReference type="ChEBI" id="CHEBI:15740"/>
        <dbReference type="ChEBI" id="CHEBI:58121"/>
        <dbReference type="ChEBI" id="CHEBI:58830"/>
        <dbReference type="EC" id="4.1.99.12"/>
    </reaction>
</comment>
<feature type="binding site" evidence="19">
    <location>
        <position position="29"/>
    </location>
    <ligand>
        <name>Mg(2+)</name>
        <dbReference type="ChEBI" id="CHEBI:18420"/>
        <label>1</label>
    </ligand>
</feature>
<organism evidence="21 22">
    <name type="scientific">Virgisporangium aliadipatigenens</name>
    <dbReference type="NCBI Taxonomy" id="741659"/>
    <lineage>
        <taxon>Bacteria</taxon>
        <taxon>Bacillati</taxon>
        <taxon>Actinomycetota</taxon>
        <taxon>Actinomycetes</taxon>
        <taxon>Micromonosporales</taxon>
        <taxon>Micromonosporaceae</taxon>
        <taxon>Virgisporangium</taxon>
    </lineage>
</organism>
<evidence type="ECO:0000256" key="18">
    <source>
        <dbReference type="ARBA" id="ARBA00049295"/>
    </source>
</evidence>
<evidence type="ECO:0000256" key="9">
    <source>
        <dbReference type="ARBA" id="ARBA00022741"/>
    </source>
</evidence>
<dbReference type="EC" id="4.1.99.12" evidence="19"/>
<dbReference type="FunFam" id="3.40.50.10990:FF:000001">
    <property type="entry name" value="Riboflavin biosynthesis protein RibBA"/>
    <property type="match status" value="1"/>
</dbReference>
<keyword evidence="15 19" id="KW-0456">Lyase</keyword>
<dbReference type="GO" id="GO:0003935">
    <property type="term" value="F:GTP cyclohydrolase II activity"/>
    <property type="evidence" value="ECO:0007669"/>
    <property type="project" value="UniProtKB-UniRule"/>
</dbReference>
<feature type="active site" description="Proton acceptor; for GTP cyclohydrolase activity" evidence="19">
    <location>
        <position position="331"/>
    </location>
</feature>
<feature type="active site" description="Nucleophile; for GTP cyclohydrolase activity" evidence="19">
    <location>
        <position position="333"/>
    </location>
</feature>
<evidence type="ECO:0000256" key="3">
    <source>
        <dbReference type="ARBA" id="ARBA00002284"/>
    </source>
</evidence>
<accession>A0A8J3YXE8</accession>
<dbReference type="GO" id="GO:0009231">
    <property type="term" value="P:riboflavin biosynthetic process"/>
    <property type="evidence" value="ECO:0007669"/>
    <property type="project" value="UniProtKB-UniRule"/>
</dbReference>
<keyword evidence="16 19" id="KW-0511">Multifunctional enzyme</keyword>
<keyword evidence="11 19" id="KW-0862">Zinc</keyword>
<evidence type="ECO:0000256" key="15">
    <source>
        <dbReference type="ARBA" id="ARBA00023239"/>
    </source>
</evidence>
<dbReference type="InterPro" id="IPR032677">
    <property type="entry name" value="GTP_cyclohydro_II"/>
</dbReference>
<dbReference type="EC" id="3.5.4.25" evidence="19"/>
<dbReference type="Gene3D" id="3.90.870.10">
    <property type="entry name" value="DHBP synthase"/>
    <property type="match status" value="1"/>
</dbReference>
<comment type="similarity">
    <text evidence="6 19">In the N-terminal section; belongs to the DHBP synthase family.</text>
</comment>
<reference evidence="21" key="1">
    <citation type="submission" date="2021-01" db="EMBL/GenBank/DDBJ databases">
        <title>Whole genome shotgun sequence of Virgisporangium aliadipatigenens NBRC 105644.</title>
        <authorList>
            <person name="Komaki H."/>
            <person name="Tamura T."/>
        </authorList>
    </citation>
    <scope>NUCLEOTIDE SEQUENCE</scope>
    <source>
        <strain evidence="21">NBRC 105644</strain>
    </source>
</reference>
<dbReference type="PIRSF" id="PIRSF001259">
    <property type="entry name" value="RibA"/>
    <property type="match status" value="1"/>
</dbReference>
<feature type="domain" description="GTP cyclohydrolase II" evidence="20">
    <location>
        <begin position="208"/>
        <end position="373"/>
    </location>
</feature>
<keyword evidence="8 19" id="KW-0479">Metal-binding</keyword>
<protein>
    <recommendedName>
        <fullName evidence="19">Riboflavin biosynthesis protein RibBA</fullName>
    </recommendedName>
    <domain>
        <recommendedName>
            <fullName evidence="19">3,4-dihydroxy-2-butanone 4-phosphate synthase</fullName>
            <shortName evidence="19">DHBP synthase</shortName>
            <ecNumber evidence="19">4.1.99.12</ecNumber>
        </recommendedName>
    </domain>
    <domain>
        <recommendedName>
            <fullName evidence="19">GTP cyclohydrolase-2</fullName>
            <ecNumber evidence="19">3.5.4.25</ecNumber>
        </recommendedName>
        <alternativeName>
            <fullName evidence="19">GTP cyclohydrolase II</fullName>
        </alternativeName>
    </domain>
</protein>
<dbReference type="InterPro" id="IPR000926">
    <property type="entry name" value="RibA"/>
</dbReference>
<proteinExistence type="inferred from homology"/>
<comment type="similarity">
    <text evidence="19">In the C-terminal section; belongs to the GTP cyclohydrolase II family.</text>
</comment>
<comment type="cofactor">
    <cofactor evidence="19">
        <name>Mg(2+)</name>
        <dbReference type="ChEBI" id="CHEBI:18420"/>
    </cofactor>
    <cofactor evidence="19">
        <name>Mn(2+)</name>
        <dbReference type="ChEBI" id="CHEBI:29035"/>
    </cofactor>
    <text evidence="19">Binds 2 divalent metal cations per subunit. Magnesium or manganese.</text>
</comment>
<dbReference type="SUPFAM" id="SSF142695">
    <property type="entry name" value="RibA-like"/>
    <property type="match status" value="1"/>
</dbReference>
<feature type="region of interest" description="DHBP synthase" evidence="19">
    <location>
        <begin position="1"/>
        <end position="202"/>
    </location>
</feature>
<evidence type="ECO:0000256" key="8">
    <source>
        <dbReference type="ARBA" id="ARBA00022723"/>
    </source>
</evidence>
<evidence type="ECO:0000256" key="13">
    <source>
        <dbReference type="ARBA" id="ARBA00023134"/>
    </source>
</evidence>
<comment type="caution">
    <text evidence="21">The sequence shown here is derived from an EMBL/GenBank/DDBJ whole genome shotgun (WGS) entry which is preliminary data.</text>
</comment>
<dbReference type="UniPathway" id="UPA00275">
    <property type="reaction ID" value="UER00399"/>
</dbReference>
<dbReference type="Pfam" id="PF00925">
    <property type="entry name" value="GTP_cyclohydro2"/>
    <property type="match status" value="1"/>
</dbReference>
<dbReference type="NCBIfam" id="NF001591">
    <property type="entry name" value="PRK00393.1"/>
    <property type="match status" value="1"/>
</dbReference>